<sequence length="109" mass="11517">MIIWSVVSILVLVMVLVCAKGWIKPNHGIGLRIPATQRGETAWRVGHRAAVPAALTGTAVIVVALIVSLADTRTGTAMMVVAAVAFVCELVWMIVAANRAASRVSVHHP</sequence>
<dbReference type="InterPro" id="IPR025962">
    <property type="entry name" value="SdpI/YhfL"/>
</dbReference>
<reference evidence="2 3" key="1">
    <citation type="journal article" date="2019" name="Int. J. Syst. Evol. Microbiol.">
        <title>The Global Catalogue of Microorganisms (GCM) 10K type strain sequencing project: providing services to taxonomists for standard genome sequencing and annotation.</title>
        <authorList>
            <consortium name="The Broad Institute Genomics Platform"/>
            <consortium name="The Broad Institute Genome Sequencing Center for Infectious Disease"/>
            <person name="Wu L."/>
            <person name="Ma J."/>
        </authorList>
    </citation>
    <scope>NUCLEOTIDE SEQUENCE [LARGE SCALE GENOMIC DNA]</scope>
    <source>
        <strain evidence="2 3">JCM 12140</strain>
    </source>
</reference>
<evidence type="ECO:0008006" key="4">
    <source>
        <dbReference type="Google" id="ProtNLM"/>
    </source>
</evidence>
<accession>A0ABN1ZD75</accession>
<organism evidence="2 3">
    <name type="scientific">Curtobacterium herbarum</name>
    <dbReference type="NCBI Taxonomy" id="150122"/>
    <lineage>
        <taxon>Bacteria</taxon>
        <taxon>Bacillati</taxon>
        <taxon>Actinomycetota</taxon>
        <taxon>Actinomycetes</taxon>
        <taxon>Micrococcales</taxon>
        <taxon>Microbacteriaceae</taxon>
        <taxon>Curtobacterium</taxon>
    </lineage>
</organism>
<gene>
    <name evidence="2" type="ORF">GCM10009627_19620</name>
</gene>
<evidence type="ECO:0000313" key="2">
    <source>
        <dbReference type="EMBL" id="GAA1493616.1"/>
    </source>
</evidence>
<dbReference type="EMBL" id="BAAAJX010000008">
    <property type="protein sequence ID" value="GAA1493616.1"/>
    <property type="molecule type" value="Genomic_DNA"/>
</dbReference>
<name>A0ABN1ZD75_9MICO</name>
<feature type="transmembrane region" description="Helical" evidence="1">
    <location>
        <begin position="76"/>
        <end position="95"/>
    </location>
</feature>
<dbReference type="RefSeq" id="WP_204606904.1">
    <property type="nucleotide sequence ID" value="NZ_BAAAJX010000008.1"/>
</dbReference>
<protein>
    <recommendedName>
        <fullName evidence="4">SdpI family protein</fullName>
    </recommendedName>
</protein>
<keyword evidence="3" id="KW-1185">Reference proteome</keyword>
<evidence type="ECO:0000256" key="1">
    <source>
        <dbReference type="SAM" id="Phobius"/>
    </source>
</evidence>
<proteinExistence type="predicted"/>
<keyword evidence="1" id="KW-0472">Membrane</keyword>
<feature type="transmembrane region" description="Helical" evidence="1">
    <location>
        <begin position="6"/>
        <end position="23"/>
    </location>
</feature>
<dbReference type="Proteomes" id="UP001501742">
    <property type="component" value="Unassembled WGS sequence"/>
</dbReference>
<keyword evidence="1" id="KW-0812">Transmembrane</keyword>
<keyword evidence="1" id="KW-1133">Transmembrane helix</keyword>
<evidence type="ECO:0000313" key="3">
    <source>
        <dbReference type="Proteomes" id="UP001501742"/>
    </source>
</evidence>
<feature type="transmembrane region" description="Helical" evidence="1">
    <location>
        <begin position="49"/>
        <end position="70"/>
    </location>
</feature>
<dbReference type="Pfam" id="PF13630">
    <property type="entry name" value="SdpI"/>
    <property type="match status" value="1"/>
</dbReference>
<comment type="caution">
    <text evidence="2">The sequence shown here is derived from an EMBL/GenBank/DDBJ whole genome shotgun (WGS) entry which is preliminary data.</text>
</comment>